<evidence type="ECO:0000313" key="4">
    <source>
        <dbReference type="EMBL" id="MCS0498396.1"/>
    </source>
</evidence>
<reference evidence="4 5" key="1">
    <citation type="submission" date="2022-08" db="EMBL/GenBank/DDBJ databases">
        <authorList>
            <person name="Li F."/>
        </authorList>
    </citation>
    <scope>NUCLEOTIDE SEQUENCE [LARGE SCALE GENOMIC DNA]</scope>
    <source>
        <strain evidence="4 5">10F1B-8-1</strain>
    </source>
</reference>
<feature type="region of interest" description="Disordered" evidence="1">
    <location>
        <begin position="1"/>
        <end position="207"/>
    </location>
</feature>
<proteinExistence type="predicted"/>
<feature type="compositionally biased region" description="Pro residues" evidence="1">
    <location>
        <begin position="119"/>
        <end position="152"/>
    </location>
</feature>
<dbReference type="EMBL" id="JANTHX010000004">
    <property type="protein sequence ID" value="MCS0498396.1"/>
    <property type="molecule type" value="Genomic_DNA"/>
</dbReference>
<comment type="caution">
    <text evidence="4">The sequence shown here is derived from an EMBL/GenBank/DDBJ whole genome shotgun (WGS) entry which is preliminary data.</text>
</comment>
<feature type="compositionally biased region" description="Pro residues" evidence="1">
    <location>
        <begin position="29"/>
        <end position="41"/>
    </location>
</feature>
<protein>
    <submittedName>
        <fullName evidence="4">Septum formation family protein</fullName>
    </submittedName>
</protein>
<keyword evidence="5" id="KW-1185">Reference proteome</keyword>
<dbReference type="Pfam" id="PF13845">
    <property type="entry name" value="Septum_form"/>
    <property type="match status" value="1"/>
</dbReference>
<evidence type="ECO:0000256" key="2">
    <source>
        <dbReference type="SAM" id="Phobius"/>
    </source>
</evidence>
<feature type="region of interest" description="Disordered" evidence="1">
    <location>
        <begin position="270"/>
        <end position="290"/>
    </location>
</feature>
<organism evidence="4 5">
    <name type="scientific">Protaetiibacter mangrovi</name>
    <dbReference type="NCBI Taxonomy" id="2970926"/>
    <lineage>
        <taxon>Bacteria</taxon>
        <taxon>Bacillati</taxon>
        <taxon>Actinomycetota</taxon>
        <taxon>Actinomycetes</taxon>
        <taxon>Micrococcales</taxon>
        <taxon>Microbacteriaceae</taxon>
        <taxon>Protaetiibacter</taxon>
    </lineage>
</organism>
<keyword evidence="2" id="KW-1133">Transmembrane helix</keyword>
<evidence type="ECO:0000256" key="1">
    <source>
        <dbReference type="SAM" id="MobiDB-lite"/>
    </source>
</evidence>
<sequence length="492" mass="49280">MNDRPRDDDEQSASDWLAAQFGSDDEPTTVPPATAPPPPLVNPFGTVPPAQPTAPPVPPVQPTPPPAWSPAPVPPAPTAPPASPPTAPPTAPPAAPPAAPPGAEGGFAWGLRPGTAAPVGPPTPPSVPPAAPSTLPPVAPPPASAPPVPPALVEPAAPEPAAWAPPPLVPGIDGAAPPAAPPPAPMPFETARLPEVAPDAGDAPSWEQPTQLIDAVPSEAAAPTPPPVFPAPAAADVAATELLGASAIAQDAGTTSALETLFGEDRFRDYDAEPDPRGAPAAVPVETGGDPVERAGVSRAQKVLLGVAGGLVALLALVALFLLGTRLPALTAEPTPTPTPSATPTPTPTPTVLPAGPVAPGVWAWDALLGGECLDPFDDPWAEEFTVVDCAAPHPAQLVYRGTLAATDDDPSDDPFPGTEALQGQMSLLCTAPGVVDLAAAGQYSDAQFQGTYPANEEEWDAGDRTYYCFVSRSSGEPLTGSLAVPQAPPAG</sequence>
<keyword evidence="2" id="KW-0472">Membrane</keyword>
<gene>
    <name evidence="4" type="ORF">NUH29_02385</name>
</gene>
<evidence type="ECO:0000313" key="5">
    <source>
        <dbReference type="Proteomes" id="UP001205337"/>
    </source>
</evidence>
<dbReference type="InterPro" id="IPR026004">
    <property type="entry name" value="Septum_form"/>
</dbReference>
<accession>A0ABT1ZCH7</accession>
<dbReference type="RefSeq" id="WP_258797315.1">
    <property type="nucleotide sequence ID" value="NZ_JANTHX010000004.1"/>
</dbReference>
<feature type="domain" description="Septum formation-related" evidence="3">
    <location>
        <begin position="371"/>
        <end position="473"/>
    </location>
</feature>
<feature type="compositionally biased region" description="Pro residues" evidence="1">
    <location>
        <begin position="49"/>
        <end position="100"/>
    </location>
</feature>
<evidence type="ECO:0000259" key="3">
    <source>
        <dbReference type="Pfam" id="PF13845"/>
    </source>
</evidence>
<feature type="transmembrane region" description="Helical" evidence="2">
    <location>
        <begin position="303"/>
        <end position="324"/>
    </location>
</feature>
<dbReference type="Proteomes" id="UP001205337">
    <property type="component" value="Unassembled WGS sequence"/>
</dbReference>
<feature type="compositionally biased region" description="Low complexity" evidence="1">
    <location>
        <begin position="153"/>
        <end position="162"/>
    </location>
</feature>
<keyword evidence="2" id="KW-0812">Transmembrane</keyword>
<name>A0ABT1ZCH7_9MICO</name>